<evidence type="ECO:0000313" key="2">
    <source>
        <dbReference type="EMBL" id="KAG0288022.1"/>
    </source>
</evidence>
<dbReference type="Gene3D" id="3.80.10.10">
    <property type="entry name" value="Ribonuclease Inhibitor"/>
    <property type="match status" value="1"/>
</dbReference>
<dbReference type="SUPFAM" id="SSF52047">
    <property type="entry name" value="RNI-like"/>
    <property type="match status" value="1"/>
</dbReference>
<evidence type="ECO:0000313" key="3">
    <source>
        <dbReference type="Proteomes" id="UP001194696"/>
    </source>
</evidence>
<evidence type="ECO:0000256" key="1">
    <source>
        <dbReference type="SAM" id="MobiDB-lite"/>
    </source>
</evidence>
<feature type="region of interest" description="Disordered" evidence="1">
    <location>
        <begin position="280"/>
        <end position="306"/>
    </location>
</feature>
<reference evidence="2 3" key="1">
    <citation type="journal article" date="2020" name="Fungal Divers.">
        <title>Resolving the Mortierellaceae phylogeny through synthesis of multi-gene phylogenetics and phylogenomics.</title>
        <authorList>
            <person name="Vandepol N."/>
            <person name="Liber J."/>
            <person name="Desiro A."/>
            <person name="Na H."/>
            <person name="Kennedy M."/>
            <person name="Barry K."/>
            <person name="Grigoriev I.V."/>
            <person name="Miller A.N."/>
            <person name="O'Donnell K."/>
            <person name="Stajich J.E."/>
            <person name="Bonito G."/>
        </authorList>
    </citation>
    <scope>NUCLEOTIDE SEQUENCE [LARGE SCALE GENOMIC DNA]</scope>
    <source>
        <strain evidence="2 3">AD045</strain>
    </source>
</reference>
<feature type="compositionally biased region" description="Acidic residues" evidence="1">
    <location>
        <begin position="282"/>
        <end position="291"/>
    </location>
</feature>
<gene>
    <name evidence="2" type="ORF">BGZ96_008141</name>
</gene>
<keyword evidence="3" id="KW-1185">Reference proteome</keyword>
<proteinExistence type="predicted"/>
<evidence type="ECO:0008006" key="4">
    <source>
        <dbReference type="Google" id="ProtNLM"/>
    </source>
</evidence>
<accession>A0ABQ7JYY7</accession>
<comment type="caution">
    <text evidence="2">The sequence shown here is derived from an EMBL/GenBank/DDBJ whole genome shotgun (WGS) entry which is preliminary data.</text>
</comment>
<sequence length="649" mass="74471">MTASPPPQPPPLHIFEIPHIQDDICAYLTRDNLAHCTQVSRLWSAFFTPYLYRTVDLTNIRTIAYFFKDDAASVYALTRYKDSVQTLKISNINRLMLALLRTTNGSAVSTCVDDVASSSSAIFSVPLLPKSMRETLELWRFTTLRTFEWIALKETQSDAYYTRATQINNNPNNNDGCMTALQFIGLHIDRLETVSLKFRTLTRQHVGSLMNLLRGRRPRLRKLVVEYVRADVRRSVMRRLVWTALSLYENHGNGDNSRGNKQAGLETLHFVCMENGNRGWESDSDSDTEDDNDHHHHLNSSSSSCLHRPLQSHVKDLSFCFDRDEQYPFLIRPLLQCCPDLESLSLGAIGRNSLLYQLPDLLWEFCPRFRDFGVGNIMANDTEISQLIAGCSRRTNSFDGDDTSATTATTTAVVKITGLQEFRILSQIEDFDEISTLALGRYHGASLETLDFSQQTRFPVHLFLQLIRHCPRLRVLRCNIELRKEYQGQMIDYSAPLATQGNTTITNNSGGDNNDWPFASTLKYLDLTVYRGSDMEMDSNYRHGDGSVSDRYVAYLYRQVSRLTLLEEWHLGGWMMLLWIDWGLDKLSSLKSLKVLDLREHTFIRLNKEEVEWIAHNWTGLLEIWGLRSPNLQPAVQQLKALRPMIQFL</sequence>
<dbReference type="EMBL" id="JAAAIM010000440">
    <property type="protein sequence ID" value="KAG0288022.1"/>
    <property type="molecule type" value="Genomic_DNA"/>
</dbReference>
<organism evidence="2 3">
    <name type="scientific">Linnemannia gamsii</name>
    <dbReference type="NCBI Taxonomy" id="64522"/>
    <lineage>
        <taxon>Eukaryota</taxon>
        <taxon>Fungi</taxon>
        <taxon>Fungi incertae sedis</taxon>
        <taxon>Mucoromycota</taxon>
        <taxon>Mortierellomycotina</taxon>
        <taxon>Mortierellomycetes</taxon>
        <taxon>Mortierellales</taxon>
        <taxon>Mortierellaceae</taxon>
        <taxon>Linnemannia</taxon>
    </lineage>
</organism>
<protein>
    <recommendedName>
        <fullName evidence="4">F-box domain-containing protein</fullName>
    </recommendedName>
</protein>
<name>A0ABQ7JYY7_9FUNG</name>
<dbReference type="Proteomes" id="UP001194696">
    <property type="component" value="Unassembled WGS sequence"/>
</dbReference>
<dbReference type="InterPro" id="IPR032675">
    <property type="entry name" value="LRR_dom_sf"/>
</dbReference>